<evidence type="ECO:0000313" key="3">
    <source>
        <dbReference type="Proteomes" id="UP000000598"/>
    </source>
</evidence>
<name>Q6CS87_KLULA</name>
<dbReference type="PaxDb" id="284590-Q6CS87"/>
<dbReference type="HOGENOM" id="CLU_1098635_0_0_1"/>
<keyword evidence="3" id="KW-1185">Reference proteome</keyword>
<accession>Q6CS87</accession>
<keyword evidence="1" id="KW-1133">Transmembrane helix</keyword>
<evidence type="ECO:0000256" key="1">
    <source>
        <dbReference type="SAM" id="Phobius"/>
    </source>
</evidence>
<dbReference type="EMBL" id="CR382124">
    <property type="protein sequence ID" value="CAH00298.1"/>
    <property type="molecule type" value="Genomic_DNA"/>
</dbReference>
<dbReference type="KEGG" id="kla:KLLA0_D03014g"/>
<gene>
    <name evidence="2" type="ORF">KLLA0_D03014g</name>
</gene>
<sequence>MYLLKVYKPCINLLLWPIIGIFSCTCFPAIDWKGKLCCWMKSPSSTDIMKRKEGQRAGSTKKDVGLSPVSVRCKNETFLPEVYSLPFFVVISNHCFRRGFTFQSRYSSYEVQFNKRYTSTASGESLQTRPGWCIPSGIHFDTKKKGHYRSSLHGNIVFLQFSEFLKHFDEHKMHIPHNCPQKTRPWNEFILQKKKLLNRHYRTQSEKYEEMPPSHIGCDKHCNRVDILNRHIKNVRRNERLRLTNKYNIGKNK</sequence>
<dbReference type="Proteomes" id="UP000000598">
    <property type="component" value="Chromosome D"/>
</dbReference>
<dbReference type="InParanoid" id="Q6CS87"/>
<keyword evidence="1" id="KW-0812">Transmembrane</keyword>
<keyword evidence="1" id="KW-0472">Membrane</keyword>
<dbReference type="PROSITE" id="PS51257">
    <property type="entry name" value="PROKAR_LIPOPROTEIN"/>
    <property type="match status" value="1"/>
</dbReference>
<proteinExistence type="predicted"/>
<dbReference type="RefSeq" id="XP_453202.1">
    <property type="nucleotide sequence ID" value="XM_453202.1"/>
</dbReference>
<reference evidence="2 3" key="1">
    <citation type="journal article" date="2004" name="Nature">
        <title>Genome evolution in yeasts.</title>
        <authorList>
            <consortium name="Genolevures"/>
            <person name="Dujon B."/>
            <person name="Sherman D."/>
            <person name="Fischer G."/>
            <person name="Durrens P."/>
            <person name="Casaregola S."/>
            <person name="Lafontaine I."/>
            <person name="de Montigny J."/>
            <person name="Marck C."/>
            <person name="Neuveglise C."/>
            <person name="Talla E."/>
            <person name="Goffard N."/>
            <person name="Frangeul L."/>
            <person name="Aigle M."/>
            <person name="Anthouard V."/>
            <person name="Babour A."/>
            <person name="Barbe V."/>
            <person name="Barnay S."/>
            <person name="Blanchin S."/>
            <person name="Beckerich J.M."/>
            <person name="Beyne E."/>
            <person name="Bleykasten C."/>
            <person name="Boisrame A."/>
            <person name="Boyer J."/>
            <person name="Cattolico L."/>
            <person name="Confanioleri F."/>
            <person name="de Daruvar A."/>
            <person name="Despons L."/>
            <person name="Fabre E."/>
            <person name="Fairhead C."/>
            <person name="Ferry-Dumazet H."/>
            <person name="Groppi A."/>
            <person name="Hantraye F."/>
            <person name="Hennequin C."/>
            <person name="Jauniaux N."/>
            <person name="Joyet P."/>
            <person name="Kachouri R."/>
            <person name="Kerrest A."/>
            <person name="Koszul R."/>
            <person name="Lemaire M."/>
            <person name="Lesur I."/>
            <person name="Ma L."/>
            <person name="Muller H."/>
            <person name="Nicaud J.M."/>
            <person name="Nikolski M."/>
            <person name="Oztas S."/>
            <person name="Ozier-Kalogeropoulos O."/>
            <person name="Pellenz S."/>
            <person name="Potier S."/>
            <person name="Richard G.F."/>
            <person name="Straub M.L."/>
            <person name="Suleau A."/>
            <person name="Swennene D."/>
            <person name="Tekaia F."/>
            <person name="Wesolowski-Louvel M."/>
            <person name="Westhof E."/>
            <person name="Wirth B."/>
            <person name="Zeniou-Meyer M."/>
            <person name="Zivanovic I."/>
            <person name="Bolotin-Fukuhara M."/>
            <person name="Thierry A."/>
            <person name="Bouchier C."/>
            <person name="Caudron B."/>
            <person name="Scarpelli C."/>
            <person name="Gaillardin C."/>
            <person name="Weissenbach J."/>
            <person name="Wincker P."/>
            <person name="Souciet J.L."/>
        </authorList>
    </citation>
    <scope>NUCLEOTIDE SEQUENCE [LARGE SCALE GENOMIC DNA]</scope>
    <source>
        <strain evidence="3">ATCC 8585 / CBS 2359 / DSM 70799 / NBRC 1267 / NRRL Y-1140 / WM37</strain>
    </source>
</reference>
<feature type="transmembrane region" description="Helical" evidence="1">
    <location>
        <begin position="12"/>
        <end position="30"/>
    </location>
</feature>
<dbReference type="GeneID" id="2893344"/>
<organism evidence="2 3">
    <name type="scientific">Kluyveromyces lactis (strain ATCC 8585 / CBS 2359 / DSM 70799 / NBRC 1267 / NRRL Y-1140 / WM37)</name>
    <name type="common">Yeast</name>
    <name type="synonym">Candida sphaerica</name>
    <dbReference type="NCBI Taxonomy" id="284590"/>
    <lineage>
        <taxon>Eukaryota</taxon>
        <taxon>Fungi</taxon>
        <taxon>Dikarya</taxon>
        <taxon>Ascomycota</taxon>
        <taxon>Saccharomycotina</taxon>
        <taxon>Saccharomycetes</taxon>
        <taxon>Saccharomycetales</taxon>
        <taxon>Saccharomycetaceae</taxon>
        <taxon>Kluyveromyces</taxon>
    </lineage>
</organism>
<protein>
    <submittedName>
        <fullName evidence="2">KLLA0D03014p</fullName>
    </submittedName>
</protein>
<dbReference type="AlphaFoldDB" id="Q6CS87"/>
<evidence type="ECO:0000313" key="2">
    <source>
        <dbReference type="EMBL" id="CAH00298.1"/>
    </source>
</evidence>